<dbReference type="InterPro" id="IPR013785">
    <property type="entry name" value="Aldolase_TIM"/>
</dbReference>
<dbReference type="OrthoDB" id="9770452at2"/>
<feature type="domain" description="FMN hydroxy acid dehydrogenase" evidence="5">
    <location>
        <begin position="1"/>
        <end position="306"/>
    </location>
</feature>
<keyword evidence="7" id="KW-1185">Reference proteome</keyword>
<evidence type="ECO:0000256" key="1">
    <source>
        <dbReference type="ARBA" id="ARBA00001917"/>
    </source>
</evidence>
<dbReference type="PANTHER" id="PTHR10578">
    <property type="entry name" value="S -2-HYDROXY-ACID OXIDASE-RELATED"/>
    <property type="match status" value="1"/>
</dbReference>
<keyword evidence="3" id="KW-0288">FMN</keyword>
<keyword evidence="2" id="KW-0285">Flavoprotein</keyword>
<dbReference type="EMBL" id="FWXW01000004">
    <property type="protein sequence ID" value="SMC65470.1"/>
    <property type="molecule type" value="Genomic_DNA"/>
</dbReference>
<dbReference type="GO" id="GO:0016491">
    <property type="term" value="F:oxidoreductase activity"/>
    <property type="evidence" value="ECO:0007669"/>
    <property type="project" value="UniProtKB-KW"/>
</dbReference>
<dbReference type="GO" id="GO:0016853">
    <property type="term" value="F:isomerase activity"/>
    <property type="evidence" value="ECO:0007669"/>
    <property type="project" value="UniProtKB-KW"/>
</dbReference>
<dbReference type="PANTHER" id="PTHR10578:SF107">
    <property type="entry name" value="2-HYDROXYACID OXIDASE 1"/>
    <property type="match status" value="1"/>
</dbReference>
<evidence type="ECO:0000256" key="3">
    <source>
        <dbReference type="ARBA" id="ARBA00022643"/>
    </source>
</evidence>
<keyword evidence="6" id="KW-0413">Isomerase</keyword>
<organism evidence="6 7">
    <name type="scientific">Papillibacter cinnamivorans DSM 12816</name>
    <dbReference type="NCBI Taxonomy" id="1122930"/>
    <lineage>
        <taxon>Bacteria</taxon>
        <taxon>Bacillati</taxon>
        <taxon>Bacillota</taxon>
        <taxon>Clostridia</taxon>
        <taxon>Eubacteriales</taxon>
        <taxon>Oscillospiraceae</taxon>
        <taxon>Papillibacter</taxon>
    </lineage>
</organism>
<reference evidence="6 7" key="1">
    <citation type="submission" date="2017-04" db="EMBL/GenBank/DDBJ databases">
        <authorList>
            <person name="Afonso C.L."/>
            <person name="Miller P.J."/>
            <person name="Scott M.A."/>
            <person name="Spackman E."/>
            <person name="Goraichik I."/>
            <person name="Dimitrov K.M."/>
            <person name="Suarez D.L."/>
            <person name="Swayne D.E."/>
        </authorList>
    </citation>
    <scope>NUCLEOTIDE SEQUENCE [LARGE SCALE GENOMIC DNA]</scope>
    <source>
        <strain evidence="6 7">DSM 12816</strain>
    </source>
</reference>
<dbReference type="PROSITE" id="PS51349">
    <property type="entry name" value="FMN_HYDROXY_ACID_DH_2"/>
    <property type="match status" value="1"/>
</dbReference>
<evidence type="ECO:0000256" key="2">
    <source>
        <dbReference type="ARBA" id="ARBA00022630"/>
    </source>
</evidence>
<dbReference type="SUPFAM" id="SSF51395">
    <property type="entry name" value="FMN-linked oxidoreductases"/>
    <property type="match status" value="1"/>
</dbReference>
<dbReference type="AlphaFoldDB" id="A0A1W2AY54"/>
<sequence>MIGKLLAEGRSKTVRKRGAETGNVLKLSRDYIDSLTIEMRVIDAIPASTEASYFGEVFSTPIMVAAISGLGKGMAEIASAAAETGAVMWAGIGDEAELVAMIETGAKVAKIIKPYRDTDLIFEKIDQAEKHGAFALGMDIDFVFGGKVGDSLIRPDLMGPKTLTDIRSYVEATRLPFILKGVLSVQDAYKALEAGAAAIVVSHHGGNVMDCAVPPLKILPEIAKAVGGRIPVFIDGGIDRGTDAFKALALGADGVLAGSAVLAGYDVSGKEGAKQILSGMNEELRRVMSLTGAKDLKSIDSSAIRF</sequence>
<accession>A0A1W2AY54</accession>
<comment type="cofactor">
    <cofactor evidence="1">
        <name>FMN</name>
        <dbReference type="ChEBI" id="CHEBI:58210"/>
    </cofactor>
</comment>
<dbReference type="Pfam" id="PF01070">
    <property type="entry name" value="FMN_dh"/>
    <property type="match status" value="2"/>
</dbReference>
<evidence type="ECO:0000313" key="7">
    <source>
        <dbReference type="Proteomes" id="UP000192790"/>
    </source>
</evidence>
<evidence type="ECO:0000256" key="4">
    <source>
        <dbReference type="ARBA" id="ARBA00023002"/>
    </source>
</evidence>
<evidence type="ECO:0000313" key="6">
    <source>
        <dbReference type="EMBL" id="SMC65470.1"/>
    </source>
</evidence>
<dbReference type="Proteomes" id="UP000192790">
    <property type="component" value="Unassembled WGS sequence"/>
</dbReference>
<proteinExistence type="predicted"/>
<gene>
    <name evidence="6" type="ORF">SAMN02745168_2031</name>
</gene>
<name>A0A1W2AY54_9FIRM</name>
<dbReference type="Gene3D" id="3.20.20.70">
    <property type="entry name" value="Aldolase class I"/>
    <property type="match status" value="1"/>
</dbReference>
<keyword evidence="4" id="KW-0560">Oxidoreductase</keyword>
<dbReference type="InterPro" id="IPR037396">
    <property type="entry name" value="FMN_HAD"/>
</dbReference>
<protein>
    <submittedName>
        <fullName evidence="6">FMN-dependent dehydrogenase, includes L-lactate dehydrogenase and type II isopentenyl diphosphate isomerase</fullName>
    </submittedName>
</protein>
<dbReference type="STRING" id="1122930.SAMN02745168_2031"/>
<evidence type="ECO:0000259" key="5">
    <source>
        <dbReference type="PROSITE" id="PS51349"/>
    </source>
</evidence>
<dbReference type="InterPro" id="IPR000262">
    <property type="entry name" value="FMN-dep_DH"/>
</dbReference>
<dbReference type="RefSeq" id="WP_143806919.1">
    <property type="nucleotide sequence ID" value="NZ_FWXW01000004.1"/>
</dbReference>